<accession>A0A6A4HYJ9</accession>
<protein>
    <submittedName>
        <fullName evidence="2">Uncharacterized protein</fullName>
    </submittedName>
</protein>
<gene>
    <name evidence="2" type="ORF">BT96DRAFT_557567</name>
</gene>
<proteinExistence type="predicted"/>
<organism evidence="2 3">
    <name type="scientific">Gymnopus androsaceus JB14</name>
    <dbReference type="NCBI Taxonomy" id="1447944"/>
    <lineage>
        <taxon>Eukaryota</taxon>
        <taxon>Fungi</taxon>
        <taxon>Dikarya</taxon>
        <taxon>Basidiomycota</taxon>
        <taxon>Agaricomycotina</taxon>
        <taxon>Agaricomycetes</taxon>
        <taxon>Agaricomycetidae</taxon>
        <taxon>Agaricales</taxon>
        <taxon>Marasmiineae</taxon>
        <taxon>Omphalotaceae</taxon>
        <taxon>Gymnopus</taxon>
    </lineage>
</organism>
<evidence type="ECO:0000313" key="2">
    <source>
        <dbReference type="EMBL" id="KAE9402278.1"/>
    </source>
</evidence>
<dbReference type="Proteomes" id="UP000799118">
    <property type="component" value="Unassembled WGS sequence"/>
</dbReference>
<evidence type="ECO:0000256" key="1">
    <source>
        <dbReference type="SAM" id="MobiDB-lite"/>
    </source>
</evidence>
<name>A0A6A4HYJ9_9AGAR</name>
<reference evidence="2" key="1">
    <citation type="journal article" date="2019" name="Environ. Microbiol.">
        <title>Fungal ecological strategies reflected in gene transcription - a case study of two litter decomposers.</title>
        <authorList>
            <person name="Barbi F."/>
            <person name="Kohler A."/>
            <person name="Barry K."/>
            <person name="Baskaran P."/>
            <person name="Daum C."/>
            <person name="Fauchery L."/>
            <person name="Ihrmark K."/>
            <person name="Kuo A."/>
            <person name="LaButti K."/>
            <person name="Lipzen A."/>
            <person name="Morin E."/>
            <person name="Grigoriev I.V."/>
            <person name="Henrissat B."/>
            <person name="Lindahl B."/>
            <person name="Martin F."/>
        </authorList>
    </citation>
    <scope>NUCLEOTIDE SEQUENCE</scope>
    <source>
        <strain evidence="2">JB14</strain>
    </source>
</reference>
<feature type="compositionally biased region" description="Polar residues" evidence="1">
    <location>
        <begin position="13"/>
        <end position="24"/>
    </location>
</feature>
<dbReference type="EMBL" id="ML769436">
    <property type="protein sequence ID" value="KAE9402278.1"/>
    <property type="molecule type" value="Genomic_DNA"/>
</dbReference>
<feature type="region of interest" description="Disordered" evidence="1">
    <location>
        <begin position="1"/>
        <end position="24"/>
    </location>
</feature>
<evidence type="ECO:0000313" key="3">
    <source>
        <dbReference type="Proteomes" id="UP000799118"/>
    </source>
</evidence>
<sequence length="77" mass="8288">MLPDLTGKDALVTGSNIDWNSPPTCAQRRKSISKLALLRKLKQGFLHSRKFNAEGVQAISLAANPGSALFPGPKNRS</sequence>
<dbReference type="AlphaFoldDB" id="A0A6A4HYJ9"/>
<keyword evidence="3" id="KW-1185">Reference proteome</keyword>